<proteinExistence type="predicted"/>
<feature type="chain" id="PRO_5032480983" evidence="2">
    <location>
        <begin position="25"/>
        <end position="116"/>
    </location>
</feature>
<dbReference type="AlphaFoldDB" id="A0A813ES53"/>
<evidence type="ECO:0000256" key="2">
    <source>
        <dbReference type="SAM" id="SignalP"/>
    </source>
</evidence>
<name>A0A813ES53_POLGL</name>
<keyword evidence="1" id="KW-0175">Coiled coil</keyword>
<feature type="coiled-coil region" evidence="1">
    <location>
        <begin position="48"/>
        <end position="82"/>
    </location>
</feature>
<organism evidence="3 4">
    <name type="scientific">Polarella glacialis</name>
    <name type="common">Dinoflagellate</name>
    <dbReference type="NCBI Taxonomy" id="89957"/>
    <lineage>
        <taxon>Eukaryota</taxon>
        <taxon>Sar</taxon>
        <taxon>Alveolata</taxon>
        <taxon>Dinophyceae</taxon>
        <taxon>Suessiales</taxon>
        <taxon>Suessiaceae</taxon>
        <taxon>Polarella</taxon>
    </lineage>
</organism>
<protein>
    <submittedName>
        <fullName evidence="3">Uncharacterized protein</fullName>
    </submittedName>
</protein>
<reference evidence="3" key="1">
    <citation type="submission" date="2021-02" db="EMBL/GenBank/DDBJ databases">
        <authorList>
            <person name="Dougan E. K."/>
            <person name="Rhodes N."/>
            <person name="Thang M."/>
            <person name="Chan C."/>
        </authorList>
    </citation>
    <scope>NUCLEOTIDE SEQUENCE</scope>
</reference>
<keyword evidence="4" id="KW-1185">Reference proteome</keyword>
<sequence>MCVALARWVLVLVLVCLVHVSADGSQDYLPDEKTSLYRNTFGQLAAVAERQQTIIEQQEGVILQLEEEFEAFKSQFEILKKRKEQRRIQLLALYKKSTWQIACRDARKGRPRKWWK</sequence>
<evidence type="ECO:0000313" key="4">
    <source>
        <dbReference type="Proteomes" id="UP000654075"/>
    </source>
</evidence>
<accession>A0A813ES53</accession>
<evidence type="ECO:0000256" key="1">
    <source>
        <dbReference type="SAM" id="Coils"/>
    </source>
</evidence>
<gene>
    <name evidence="3" type="ORF">PGLA1383_LOCUS18904</name>
</gene>
<keyword evidence="2" id="KW-0732">Signal</keyword>
<dbReference type="Proteomes" id="UP000654075">
    <property type="component" value="Unassembled WGS sequence"/>
</dbReference>
<comment type="caution">
    <text evidence="3">The sequence shown here is derived from an EMBL/GenBank/DDBJ whole genome shotgun (WGS) entry which is preliminary data.</text>
</comment>
<feature type="signal peptide" evidence="2">
    <location>
        <begin position="1"/>
        <end position="24"/>
    </location>
</feature>
<dbReference type="EMBL" id="CAJNNV010012283">
    <property type="protein sequence ID" value="CAE8600589.1"/>
    <property type="molecule type" value="Genomic_DNA"/>
</dbReference>
<evidence type="ECO:0000313" key="3">
    <source>
        <dbReference type="EMBL" id="CAE8600589.1"/>
    </source>
</evidence>